<proteinExistence type="predicted"/>
<dbReference type="AlphaFoldDB" id="A0A0A1WG00"/>
<evidence type="ECO:0000313" key="1">
    <source>
        <dbReference type="EMBL" id="JAC97302.1"/>
    </source>
</evidence>
<accession>A0A0A1WG00</accession>
<name>A0A0A1WG00_ZEUCU</name>
<protein>
    <submittedName>
        <fullName evidence="1">Protein broad-minded</fullName>
    </submittedName>
</protein>
<organism evidence="1">
    <name type="scientific">Zeugodacus cucurbitae</name>
    <name type="common">Melon fruit fly</name>
    <name type="synonym">Bactrocera cucurbitae</name>
    <dbReference type="NCBI Taxonomy" id="28588"/>
    <lineage>
        <taxon>Eukaryota</taxon>
        <taxon>Metazoa</taxon>
        <taxon>Ecdysozoa</taxon>
        <taxon>Arthropoda</taxon>
        <taxon>Hexapoda</taxon>
        <taxon>Insecta</taxon>
        <taxon>Pterygota</taxon>
        <taxon>Neoptera</taxon>
        <taxon>Endopterygota</taxon>
        <taxon>Diptera</taxon>
        <taxon>Brachycera</taxon>
        <taxon>Muscomorpha</taxon>
        <taxon>Tephritoidea</taxon>
        <taxon>Tephritidae</taxon>
        <taxon>Zeugodacus</taxon>
        <taxon>Zeugodacus</taxon>
    </lineage>
</organism>
<dbReference type="EMBL" id="GBXI01016989">
    <property type="protein sequence ID" value="JAC97302.1"/>
    <property type="molecule type" value="Transcribed_RNA"/>
</dbReference>
<reference evidence="1" key="1">
    <citation type="submission" date="2014-11" db="EMBL/GenBank/DDBJ databases">
        <authorList>
            <person name="Geib S."/>
        </authorList>
    </citation>
    <scope>NUCLEOTIDE SEQUENCE</scope>
</reference>
<sequence length="105" mass="11445">MYCQTKAPNMSTVLTEAYNEMCESIKVETTVKGIHRDPLGVPVYAEVVPSPHVQLHGQQSTASAAFLWHKALPVANTSSITANAAMQYRKLKSNMPSNGCFMNSS</sequence>
<reference evidence="1" key="2">
    <citation type="journal article" date="2015" name="Gigascience">
        <title>Reconstructing a comprehensive transcriptome assembly of a white-pupal translocated strain of the pest fruit fly Bactrocera cucurbitae.</title>
        <authorList>
            <person name="Sim S.B."/>
            <person name="Calla B."/>
            <person name="Hall B."/>
            <person name="DeRego T."/>
            <person name="Geib S.M."/>
        </authorList>
    </citation>
    <scope>NUCLEOTIDE SEQUENCE</scope>
</reference>
<gene>
    <name evidence="1" type="primary">bromi</name>
    <name evidence="1" type="ORF">g.37057</name>
</gene>